<dbReference type="GO" id="GO:0043240">
    <property type="term" value="C:Fanconi anaemia nuclear complex"/>
    <property type="evidence" value="ECO:0007669"/>
    <property type="project" value="InterPro"/>
</dbReference>
<reference evidence="1 2" key="1">
    <citation type="submission" date="2024-02" db="EMBL/GenBank/DDBJ databases">
        <title>Chromosome-level genome assembly of the Eurasian Minnow (Phoxinus phoxinus).</title>
        <authorList>
            <person name="Oriowo T.O."/>
            <person name="Martin S."/>
            <person name="Stange M."/>
            <person name="Chrysostomakis Y."/>
            <person name="Brown T."/>
            <person name="Winkler S."/>
            <person name="Kukowka S."/>
            <person name="Myers E.W."/>
            <person name="Bohne A."/>
        </authorList>
    </citation>
    <scope>NUCLEOTIDE SEQUENCE [LARGE SCALE GENOMIC DNA]</scope>
    <source>
        <strain evidence="1">ZFMK-TIS-60720</strain>
        <tissue evidence="1">Whole Organism</tissue>
    </source>
</reference>
<dbReference type="Proteomes" id="UP001364617">
    <property type="component" value="Unassembled WGS sequence"/>
</dbReference>
<keyword evidence="2" id="KW-1185">Reference proteome</keyword>
<dbReference type="InterPro" id="IPR038505">
    <property type="entry name" value="FANCF_C_sf"/>
</dbReference>
<dbReference type="PANTHER" id="PTHR14449:SF2">
    <property type="entry name" value="FANCONI ANEMIA GROUP F PROTEIN"/>
    <property type="match status" value="1"/>
</dbReference>
<dbReference type="GO" id="GO:0036297">
    <property type="term" value="P:interstrand cross-link repair"/>
    <property type="evidence" value="ECO:0007669"/>
    <property type="project" value="InterPro"/>
</dbReference>
<protein>
    <recommendedName>
        <fullName evidence="3">FA complementation group F</fullName>
    </recommendedName>
</protein>
<dbReference type="InterPro" id="IPR035428">
    <property type="entry name" value="FANCF"/>
</dbReference>
<accession>A0AAN9C3J4</accession>
<dbReference type="Gene3D" id="1.25.40.490">
    <property type="match status" value="1"/>
</dbReference>
<evidence type="ECO:0000313" key="2">
    <source>
        <dbReference type="Proteomes" id="UP001364617"/>
    </source>
</evidence>
<dbReference type="AlphaFoldDB" id="A0AAN9C3J4"/>
<dbReference type="EMBL" id="JAYKXH010000025">
    <property type="protein sequence ID" value="KAK7122015.1"/>
    <property type="molecule type" value="Genomic_DNA"/>
</dbReference>
<organism evidence="1 2">
    <name type="scientific">Phoxinus phoxinus</name>
    <name type="common">Eurasian minnow</name>
    <dbReference type="NCBI Taxonomy" id="58324"/>
    <lineage>
        <taxon>Eukaryota</taxon>
        <taxon>Metazoa</taxon>
        <taxon>Chordata</taxon>
        <taxon>Craniata</taxon>
        <taxon>Vertebrata</taxon>
        <taxon>Euteleostomi</taxon>
        <taxon>Actinopterygii</taxon>
        <taxon>Neopterygii</taxon>
        <taxon>Teleostei</taxon>
        <taxon>Ostariophysi</taxon>
        <taxon>Cypriniformes</taxon>
        <taxon>Leuciscidae</taxon>
        <taxon>Phoxininae</taxon>
        <taxon>Phoxinus</taxon>
    </lineage>
</organism>
<sequence length="339" mass="37859">MEAVLRQLQNILELLTVTQTDRVREWDQQTLQRAFQWAEYCEQLHSRFQSNPAVRSALEAGLRDANQRLQDALPAHSPVTFSDLAQCQHKLLVHLLSNPYSPNSVVQMLFPNPKTAEQELQFDQSSVITCKSAFNLLCCSFERTSHPGLRVEAEVRGTLLRELLNSLLTRPGNDEYARTVLDCILRDSAGKPGCIYDVIAAALLSGDDDTDAVTQRFILAWMHERDGCVRELCRSLSPGVCAVLSRQSPEFKRAYWGVLKQWASCLQYDVMGSVWVPTSDGPVTFNVLADRLNHLLISGAPLKEDTETALNALKLGDGDFSVKGISVWTDLIIQLKIGS</sequence>
<evidence type="ECO:0000313" key="1">
    <source>
        <dbReference type="EMBL" id="KAK7122015.1"/>
    </source>
</evidence>
<name>A0AAN9C3J4_9TELE</name>
<dbReference type="Pfam" id="PF11107">
    <property type="entry name" value="FANCF"/>
    <property type="match status" value="1"/>
</dbReference>
<dbReference type="PANTHER" id="PTHR14449">
    <property type="entry name" value="FANCONI ANEMIA GROUP F PROTEIN FANCF"/>
    <property type="match status" value="1"/>
</dbReference>
<evidence type="ECO:0008006" key="3">
    <source>
        <dbReference type="Google" id="ProtNLM"/>
    </source>
</evidence>
<proteinExistence type="predicted"/>
<gene>
    <name evidence="1" type="ORF">R3I93_022959</name>
</gene>
<comment type="caution">
    <text evidence="1">The sequence shown here is derived from an EMBL/GenBank/DDBJ whole genome shotgun (WGS) entry which is preliminary data.</text>
</comment>